<dbReference type="InterPro" id="IPR046867">
    <property type="entry name" value="AldOxase/xan_DH_MoCoBD2"/>
</dbReference>
<evidence type="ECO:0000256" key="2">
    <source>
        <dbReference type="ARBA" id="ARBA00023002"/>
    </source>
</evidence>
<dbReference type="InterPro" id="IPR000674">
    <property type="entry name" value="Ald_Oxase/Xan_DH_a/b"/>
</dbReference>
<dbReference type="PANTHER" id="PTHR11908:SF132">
    <property type="entry name" value="ALDEHYDE OXIDASE 1-RELATED"/>
    <property type="match status" value="1"/>
</dbReference>
<keyword evidence="1" id="KW-0500">Molybdenum</keyword>
<keyword evidence="5" id="KW-1185">Reference proteome</keyword>
<name>A0A1H8TT57_9BRAD</name>
<dbReference type="SUPFAM" id="SSF54665">
    <property type="entry name" value="CO dehydrogenase molybdoprotein N-domain-like"/>
    <property type="match status" value="1"/>
</dbReference>
<dbReference type="RefSeq" id="WP_092684346.1">
    <property type="nucleotide sequence ID" value="NZ_FODT01000006.1"/>
</dbReference>
<keyword evidence="2" id="KW-0560">Oxidoreductase</keyword>
<dbReference type="SUPFAM" id="SSF56003">
    <property type="entry name" value="Molybdenum cofactor-binding domain"/>
    <property type="match status" value="1"/>
</dbReference>
<gene>
    <name evidence="4" type="ORF">SAMN05444123_10694</name>
</gene>
<dbReference type="Gene3D" id="3.90.1170.50">
    <property type="entry name" value="Aldehyde oxidase/xanthine dehydrogenase, a/b hammerhead"/>
    <property type="match status" value="1"/>
</dbReference>
<dbReference type="SMART" id="SM01008">
    <property type="entry name" value="Ald_Xan_dh_C"/>
    <property type="match status" value="1"/>
</dbReference>
<dbReference type="Pfam" id="PF01315">
    <property type="entry name" value="Ald_Xan_dh_C"/>
    <property type="match status" value="1"/>
</dbReference>
<evidence type="ECO:0000259" key="3">
    <source>
        <dbReference type="SMART" id="SM01008"/>
    </source>
</evidence>
<dbReference type="GO" id="GO:0016491">
    <property type="term" value="F:oxidoreductase activity"/>
    <property type="evidence" value="ECO:0007669"/>
    <property type="project" value="UniProtKB-KW"/>
</dbReference>
<dbReference type="Gene3D" id="3.30.365.10">
    <property type="entry name" value="Aldehyde oxidase/xanthine dehydrogenase, molybdopterin binding domain"/>
    <property type="match status" value="4"/>
</dbReference>
<proteinExistence type="predicted"/>
<feature type="domain" description="Aldehyde oxidase/xanthine dehydrogenase a/b hammerhead" evidence="3">
    <location>
        <begin position="26"/>
        <end position="138"/>
    </location>
</feature>
<dbReference type="Pfam" id="PF02738">
    <property type="entry name" value="MoCoBD_1"/>
    <property type="match status" value="1"/>
</dbReference>
<accession>A0A1H8TT57</accession>
<dbReference type="AlphaFoldDB" id="A0A1H8TT57"/>
<evidence type="ECO:0000256" key="1">
    <source>
        <dbReference type="ARBA" id="ARBA00022505"/>
    </source>
</evidence>
<dbReference type="OrthoDB" id="8428274at2"/>
<dbReference type="GO" id="GO:0005506">
    <property type="term" value="F:iron ion binding"/>
    <property type="evidence" value="ECO:0007669"/>
    <property type="project" value="InterPro"/>
</dbReference>
<dbReference type="InterPro" id="IPR008274">
    <property type="entry name" value="AldOxase/xan_DH_MoCoBD1"/>
</dbReference>
<dbReference type="Pfam" id="PF20256">
    <property type="entry name" value="MoCoBD_2"/>
    <property type="match status" value="1"/>
</dbReference>
<dbReference type="InterPro" id="IPR016208">
    <property type="entry name" value="Ald_Oxase/xanthine_DH-like"/>
</dbReference>
<reference evidence="5" key="1">
    <citation type="submission" date="2016-10" db="EMBL/GenBank/DDBJ databases">
        <authorList>
            <person name="Varghese N."/>
            <person name="Submissions S."/>
        </authorList>
    </citation>
    <scope>NUCLEOTIDE SEQUENCE [LARGE SCALE GENOMIC DNA]</scope>
    <source>
        <strain evidence="5">DSM 123</strain>
    </source>
</reference>
<evidence type="ECO:0000313" key="5">
    <source>
        <dbReference type="Proteomes" id="UP000199615"/>
    </source>
</evidence>
<protein>
    <submittedName>
        <fullName evidence="4">Xanthine dehydrogenase YagR molybdenum-binding subunit</fullName>
    </submittedName>
</protein>
<dbReference type="EMBL" id="FODT01000006">
    <property type="protein sequence ID" value="SEO93814.1"/>
    <property type="molecule type" value="Genomic_DNA"/>
</dbReference>
<dbReference type="PANTHER" id="PTHR11908">
    <property type="entry name" value="XANTHINE DEHYDROGENASE"/>
    <property type="match status" value="1"/>
</dbReference>
<sequence length="763" mass="81828">MSTAAPDPKANMGQPAPRYDAVAKVTGRATYGADQKLPRPAYAWLVTSAIAKGRINGFDLADANHVRGVIEIITHENAEKLKTAKLFSDGGYASTTIQPLTSPTISHDGEILAVVLAETLEAAREAAYRVKVDTTAETPTASFDSPGAATEAAKGKSAQFTEDPKVGDFAKAFEQAAVKISADYETPTQHHNAIELFATSCVWNGDMLTIYEPSQFVYGLKNGVAEQLGIEPDKVRVISPYIGGAFGSKASMNARTAIIASIARRLGRAVKLVVPRDQGFTTATYRAETRHSVSLAASQDGRLTALRHEGWEVTSRPDNYLVGGTTTTTRLYACPNIESKVSIVHADRNTPGFMRSPPEVPYLFALESAMDELAVALKIDPVELRRINDTMVEPIDGKSYTSRSLMACFDEAAAAFGWAKRNPQPKSMSDGDWLIGYGCAATCYPTMMAPAAARVRLHRDGAVRVEIAGHEIGTGAYTVIAQAAARRLGVPLERVSVEMGDSNLPPAPVAGGSNSTASTCSAVAMVCDQIRERLLKATMPADSLVDKAKSTVGLGQTPTEQAAKSDRPIDIEAAFDRLGVNVIEEFGEWKPDGAPLDSFRAMYKGQTRMVGGEKVKAGIAYAFGAEFVELRVNKYTGEIRVPRMVGAFAAGHIMNPRTARSQLLGGLIWGLSSALHEATEIDERTARYVNDNLADYLIPVNADVPSVDVILLSEQDDKINPLGIKGVGELGNVGTNAAVCNALYHATGQRIRKLPVRLEKIEL</sequence>
<dbReference type="InterPro" id="IPR036856">
    <property type="entry name" value="Ald_Oxase/Xan_DH_a/b_sf"/>
</dbReference>
<evidence type="ECO:0000313" key="4">
    <source>
        <dbReference type="EMBL" id="SEO93814.1"/>
    </source>
</evidence>
<dbReference type="Proteomes" id="UP000199615">
    <property type="component" value="Unassembled WGS sequence"/>
</dbReference>
<organism evidence="4 5">
    <name type="scientific">Rhodopseudomonas pseudopalustris</name>
    <dbReference type="NCBI Taxonomy" id="1513892"/>
    <lineage>
        <taxon>Bacteria</taxon>
        <taxon>Pseudomonadati</taxon>
        <taxon>Pseudomonadota</taxon>
        <taxon>Alphaproteobacteria</taxon>
        <taxon>Hyphomicrobiales</taxon>
        <taxon>Nitrobacteraceae</taxon>
        <taxon>Rhodopseudomonas</taxon>
    </lineage>
</organism>
<dbReference type="InterPro" id="IPR037165">
    <property type="entry name" value="AldOxase/xan_DH_Mopterin-bd_sf"/>
</dbReference>